<protein>
    <submittedName>
        <fullName evidence="1">Uncharacterized protein</fullName>
    </submittedName>
</protein>
<dbReference type="Proteomes" id="UP000292082">
    <property type="component" value="Unassembled WGS sequence"/>
</dbReference>
<organism evidence="1 2">
    <name type="scientific">Dichomitus squalens</name>
    <dbReference type="NCBI Taxonomy" id="114155"/>
    <lineage>
        <taxon>Eukaryota</taxon>
        <taxon>Fungi</taxon>
        <taxon>Dikarya</taxon>
        <taxon>Basidiomycota</taxon>
        <taxon>Agaricomycotina</taxon>
        <taxon>Agaricomycetes</taxon>
        <taxon>Polyporales</taxon>
        <taxon>Polyporaceae</taxon>
        <taxon>Dichomitus</taxon>
    </lineage>
</organism>
<sequence length="155" mass="16770">SELCHAIVTITCPCSRIHQPILCGRSPSNSGGRESSQQLKCSNECAIAEHNALLAEALGIHLDCDDRTNQVTYSDGLASFVRANTKSARSSKRASQTASRRTRRARCCHVCPSKSASSCTTLQPCTGWTPRRWTRNRTGACSPSGVLTQACPFRS</sequence>
<feature type="non-terminal residue" evidence="1">
    <location>
        <position position="1"/>
    </location>
</feature>
<dbReference type="EMBL" id="ML145161">
    <property type="protein sequence ID" value="TBU55912.1"/>
    <property type="molecule type" value="Genomic_DNA"/>
</dbReference>
<accession>A0A4Q9PNP0</accession>
<feature type="non-terminal residue" evidence="1">
    <location>
        <position position="155"/>
    </location>
</feature>
<evidence type="ECO:0000313" key="1">
    <source>
        <dbReference type="EMBL" id="TBU55912.1"/>
    </source>
</evidence>
<keyword evidence="2" id="KW-1185">Reference proteome</keyword>
<proteinExistence type="predicted"/>
<dbReference type="AlphaFoldDB" id="A0A4Q9PNP0"/>
<name>A0A4Q9PNP0_9APHY</name>
<gene>
    <name evidence="1" type="ORF">BD310DRAFT_1026821</name>
</gene>
<dbReference type="STRING" id="114155.A0A4Q9PNP0"/>
<evidence type="ECO:0000313" key="2">
    <source>
        <dbReference type="Proteomes" id="UP000292082"/>
    </source>
</evidence>
<reference evidence="1 2" key="1">
    <citation type="submission" date="2019-01" db="EMBL/GenBank/DDBJ databases">
        <title>Draft genome sequences of three monokaryotic isolates of the white-rot basidiomycete fungus Dichomitus squalens.</title>
        <authorList>
            <consortium name="DOE Joint Genome Institute"/>
            <person name="Lopez S.C."/>
            <person name="Andreopoulos B."/>
            <person name="Pangilinan J."/>
            <person name="Lipzen A."/>
            <person name="Riley R."/>
            <person name="Ahrendt S."/>
            <person name="Ng V."/>
            <person name="Barry K."/>
            <person name="Daum C."/>
            <person name="Grigoriev I.V."/>
            <person name="Hilden K.S."/>
            <person name="Makela M.R."/>
            <person name="de Vries R.P."/>
        </authorList>
    </citation>
    <scope>NUCLEOTIDE SEQUENCE [LARGE SCALE GENOMIC DNA]</scope>
    <source>
        <strain evidence="1 2">CBS 464.89</strain>
    </source>
</reference>